<comment type="caution">
    <text evidence="1">The sequence shown here is derived from an EMBL/GenBank/DDBJ whole genome shotgun (WGS) entry which is preliminary data.</text>
</comment>
<name>A0ABS9Q958_9HYPH</name>
<protein>
    <recommendedName>
        <fullName evidence="3">Nuclear transport factor 2 family protein</fullName>
    </recommendedName>
</protein>
<dbReference type="Proteomes" id="UP001201701">
    <property type="component" value="Unassembled WGS sequence"/>
</dbReference>
<organism evidence="1 2">
    <name type="scientific">Mesorhizobium retamae</name>
    <dbReference type="NCBI Taxonomy" id="2912854"/>
    <lineage>
        <taxon>Bacteria</taxon>
        <taxon>Pseudomonadati</taxon>
        <taxon>Pseudomonadota</taxon>
        <taxon>Alphaproteobacteria</taxon>
        <taxon>Hyphomicrobiales</taxon>
        <taxon>Phyllobacteriaceae</taxon>
        <taxon>Mesorhizobium</taxon>
    </lineage>
</organism>
<evidence type="ECO:0008006" key="3">
    <source>
        <dbReference type="Google" id="ProtNLM"/>
    </source>
</evidence>
<reference evidence="1 2" key="1">
    <citation type="submission" date="2022-02" db="EMBL/GenBank/DDBJ databases">
        <title>Draft genome sequence of Mezorhizobium retamae strain IRAMC:0171 isolated from Retama raetam nodules.</title>
        <authorList>
            <person name="Bengaied R."/>
            <person name="Sbissi I."/>
            <person name="Huber K."/>
            <person name="Ghodbane F."/>
            <person name="Nouioui I."/>
            <person name="Tarhouni M."/>
            <person name="Gtari M."/>
        </authorList>
    </citation>
    <scope>NUCLEOTIDE SEQUENCE [LARGE SCALE GENOMIC DNA]</scope>
    <source>
        <strain evidence="1 2">IRAMC:0171</strain>
    </source>
</reference>
<proteinExistence type="predicted"/>
<dbReference type="EMBL" id="JAKREW010000001">
    <property type="protein sequence ID" value="MCG7503949.1"/>
    <property type="molecule type" value="Genomic_DNA"/>
</dbReference>
<dbReference type="RefSeq" id="WP_239361894.1">
    <property type="nucleotide sequence ID" value="NZ_JAKREW010000001.1"/>
</dbReference>
<dbReference type="SUPFAM" id="SSF54427">
    <property type="entry name" value="NTF2-like"/>
    <property type="match status" value="1"/>
</dbReference>
<gene>
    <name evidence="1" type="ORF">L4923_02830</name>
</gene>
<evidence type="ECO:0000313" key="2">
    <source>
        <dbReference type="Proteomes" id="UP001201701"/>
    </source>
</evidence>
<accession>A0ABS9Q958</accession>
<evidence type="ECO:0000313" key="1">
    <source>
        <dbReference type="EMBL" id="MCG7503949.1"/>
    </source>
</evidence>
<dbReference type="Gene3D" id="3.10.450.50">
    <property type="match status" value="1"/>
</dbReference>
<sequence>MTHLVDTYCASWSDQNAARRRSLLLSVWGDGATYTDPTAHTNGADELLAHIAGIQARYPGARISRTSSVDVHHGIARFTWRFVLADGSFFPEGLDIAFLDADQARITRIVGFFGPLATTFPT</sequence>
<dbReference type="InterPro" id="IPR032710">
    <property type="entry name" value="NTF2-like_dom_sf"/>
</dbReference>
<keyword evidence="2" id="KW-1185">Reference proteome</keyword>